<dbReference type="Gene3D" id="3.40.50.150">
    <property type="entry name" value="Vaccinia Virus protein VP39"/>
    <property type="match status" value="1"/>
</dbReference>
<proteinExistence type="predicted"/>
<dbReference type="AlphaFoldDB" id="A0A382R1K7"/>
<dbReference type="EMBL" id="UINC01118475">
    <property type="protein sequence ID" value="SVC91624.1"/>
    <property type="molecule type" value="Genomic_DNA"/>
</dbReference>
<evidence type="ECO:0008006" key="2">
    <source>
        <dbReference type="Google" id="ProtNLM"/>
    </source>
</evidence>
<protein>
    <recommendedName>
        <fullName evidence="2">Methyltransferase type 11 domain-containing protein</fullName>
    </recommendedName>
</protein>
<dbReference type="SUPFAM" id="SSF53335">
    <property type="entry name" value="S-adenosyl-L-methionine-dependent methyltransferases"/>
    <property type="match status" value="1"/>
</dbReference>
<organism evidence="1">
    <name type="scientific">marine metagenome</name>
    <dbReference type="NCBI Taxonomy" id="408172"/>
    <lineage>
        <taxon>unclassified sequences</taxon>
        <taxon>metagenomes</taxon>
        <taxon>ecological metagenomes</taxon>
    </lineage>
</organism>
<dbReference type="CDD" id="cd02440">
    <property type="entry name" value="AdoMet_MTases"/>
    <property type="match status" value="1"/>
</dbReference>
<reference evidence="1" key="1">
    <citation type="submission" date="2018-05" db="EMBL/GenBank/DDBJ databases">
        <authorList>
            <person name="Lanie J.A."/>
            <person name="Ng W.-L."/>
            <person name="Kazmierczak K.M."/>
            <person name="Andrzejewski T.M."/>
            <person name="Davidsen T.M."/>
            <person name="Wayne K.J."/>
            <person name="Tettelin H."/>
            <person name="Glass J.I."/>
            <person name="Rusch D."/>
            <person name="Podicherti R."/>
            <person name="Tsui H.-C.T."/>
            <person name="Winkler M.E."/>
        </authorList>
    </citation>
    <scope>NUCLEOTIDE SEQUENCE</scope>
</reference>
<gene>
    <name evidence="1" type="ORF">METZ01_LOCUS344478</name>
</gene>
<evidence type="ECO:0000313" key="1">
    <source>
        <dbReference type="EMBL" id="SVC91624.1"/>
    </source>
</evidence>
<dbReference type="Pfam" id="PF13489">
    <property type="entry name" value="Methyltransf_23"/>
    <property type="match status" value="1"/>
</dbReference>
<dbReference type="InterPro" id="IPR029063">
    <property type="entry name" value="SAM-dependent_MTases_sf"/>
</dbReference>
<dbReference type="PANTHER" id="PTHR43861">
    <property type="entry name" value="TRANS-ACONITATE 2-METHYLTRANSFERASE-RELATED"/>
    <property type="match status" value="1"/>
</dbReference>
<accession>A0A382R1K7</accession>
<name>A0A382R1K7_9ZZZZ</name>
<sequence>MNVKSTRTDIKSKEYFDNIIDDYLARAEGLDYNFSSLIFKRRTDIVKDFLVGIKQRSNLIDFGMGPGLLADFCIDYGYSYLGIDISPQMVQKAKEKNILNAKFIVGNTGLLKKYNDTVDVFLAIGLIDYLDKPEEELSVFADCLKKDGYLIISFRNNYSLPRILRDLFKYLYQEILTINFKRPNKAFFSNVNEHSFDFSTQLLPLLKSLGFNSFTTKYFNCSPFFFNFPIKPRIWHKWYKLDSQLSREWMRFFCSGFVVLANKVSQE</sequence>